<dbReference type="KEGG" id="bpb:bpr_I0629"/>
<gene>
    <name evidence="4" type="primary">truA</name>
    <name evidence="9" type="ordered locus">bpr_I0629</name>
</gene>
<evidence type="ECO:0000256" key="3">
    <source>
        <dbReference type="ARBA" id="ARBA00023235"/>
    </source>
</evidence>
<evidence type="ECO:0000256" key="2">
    <source>
        <dbReference type="ARBA" id="ARBA00022694"/>
    </source>
</evidence>
<comment type="catalytic activity">
    <reaction evidence="4 7">
        <text>uridine(38/39/40) in tRNA = pseudouridine(38/39/40) in tRNA</text>
        <dbReference type="Rhea" id="RHEA:22376"/>
        <dbReference type="Rhea" id="RHEA-COMP:10085"/>
        <dbReference type="Rhea" id="RHEA-COMP:10087"/>
        <dbReference type="ChEBI" id="CHEBI:65314"/>
        <dbReference type="ChEBI" id="CHEBI:65315"/>
        <dbReference type="EC" id="5.4.99.12"/>
    </reaction>
</comment>
<comment type="similarity">
    <text evidence="1 4 7">Belongs to the tRNA pseudouridine synthase TruA family.</text>
</comment>
<evidence type="ECO:0000256" key="6">
    <source>
        <dbReference type="PIRSR" id="PIRSR001430-2"/>
    </source>
</evidence>
<dbReference type="GO" id="GO:0003723">
    <property type="term" value="F:RNA binding"/>
    <property type="evidence" value="ECO:0007669"/>
    <property type="project" value="InterPro"/>
</dbReference>
<dbReference type="InterPro" id="IPR001406">
    <property type="entry name" value="PsdUridine_synth_TruA"/>
</dbReference>
<evidence type="ECO:0000256" key="5">
    <source>
        <dbReference type="PIRSR" id="PIRSR001430-1"/>
    </source>
</evidence>
<dbReference type="PIRSF" id="PIRSF001430">
    <property type="entry name" value="tRNA_psdUrid_synth"/>
    <property type="match status" value="1"/>
</dbReference>
<keyword evidence="3 4" id="KW-0413">Isomerase</keyword>
<dbReference type="RefSeq" id="WP_013280032.1">
    <property type="nucleotide sequence ID" value="NC_014387.1"/>
</dbReference>
<dbReference type="HOGENOM" id="CLU_014673_0_1_9"/>
<dbReference type="NCBIfam" id="TIGR00071">
    <property type="entry name" value="hisT_truA"/>
    <property type="match status" value="1"/>
</dbReference>
<dbReference type="Proteomes" id="UP000001299">
    <property type="component" value="Chromosome 1"/>
</dbReference>
<dbReference type="Gene3D" id="3.30.70.660">
    <property type="entry name" value="Pseudouridine synthase I, catalytic domain, C-terminal subdomain"/>
    <property type="match status" value="1"/>
</dbReference>
<feature type="domain" description="Pseudouridine synthase I TruA alpha/beta" evidence="8">
    <location>
        <begin position="11"/>
        <end position="104"/>
    </location>
</feature>
<dbReference type="Pfam" id="PF01416">
    <property type="entry name" value="PseudoU_synth_1"/>
    <property type="match status" value="2"/>
</dbReference>
<organism evidence="9 10">
    <name type="scientific">Butyrivibrio proteoclasticus (strain ATCC 51982 / DSM 14932 / B316)</name>
    <name type="common">Clostridium proteoclasticum</name>
    <dbReference type="NCBI Taxonomy" id="515622"/>
    <lineage>
        <taxon>Bacteria</taxon>
        <taxon>Bacillati</taxon>
        <taxon>Bacillota</taxon>
        <taxon>Clostridia</taxon>
        <taxon>Lachnospirales</taxon>
        <taxon>Lachnospiraceae</taxon>
        <taxon>Butyrivibrio</taxon>
    </lineage>
</organism>
<dbReference type="GO" id="GO:0160147">
    <property type="term" value="F:tRNA pseudouridine(38-40) synthase activity"/>
    <property type="evidence" value="ECO:0007669"/>
    <property type="project" value="UniProtKB-EC"/>
</dbReference>
<reference evidence="9 10" key="1">
    <citation type="journal article" date="2010" name="PLoS ONE">
        <title>The glycobiome of the rumen bacterium Butyrivibrio proteoclasticus B316(T) highlights adaptation to a polysaccharide-rich environment.</title>
        <authorList>
            <person name="Kelly W.J."/>
            <person name="Leahy S.C."/>
            <person name="Altermann E."/>
            <person name="Yeoman C.J."/>
            <person name="Dunne J.C."/>
            <person name="Kong Z."/>
            <person name="Pacheco D.M."/>
            <person name="Li D."/>
            <person name="Noel S.J."/>
            <person name="Moon C.D."/>
            <person name="Cookson A.L."/>
            <person name="Attwood G.T."/>
        </authorList>
    </citation>
    <scope>NUCLEOTIDE SEQUENCE [LARGE SCALE GENOMIC DNA]</scope>
    <source>
        <strain evidence="10">ATCC 51982 / DSM 14932 / B316</strain>
    </source>
</reference>
<comment type="caution">
    <text evidence="4">Lacks conserved residue(s) required for the propagation of feature annotation.</text>
</comment>
<sequence>MNNIRRIMLTVSYDGTAYNGWAEQTSTPNTIEGELNRAIERLTGEPVHVIGASRTDAGVHAYGNVAVFDTASSIPGDRFVFALNHELPQDIRIVNSREVATSFHPRHCDTEKTYEYRIFNSQIMDPTKRFYTCHFSMPLDIGRMNAAAHYLVGEHDFTSFCNVESQALSHVRTIKDIRVTRNGDEVVISVTGNGFLYNMVRIIAGTLMQIGRGKGTPAEVKDILDKKYRGAAGPTAPAEGLFLVEYKFLDGIPGPDTDCKSN</sequence>
<dbReference type="GO" id="GO:0031119">
    <property type="term" value="P:tRNA pseudouridine synthesis"/>
    <property type="evidence" value="ECO:0007669"/>
    <property type="project" value="UniProtKB-UniRule"/>
</dbReference>
<feature type="active site" description="Nucleophile" evidence="4 5">
    <location>
        <position position="56"/>
    </location>
</feature>
<dbReference type="eggNOG" id="COG0101">
    <property type="taxonomic scope" value="Bacteria"/>
</dbReference>
<dbReference type="AlphaFoldDB" id="E0S0Q0"/>
<dbReference type="CDD" id="cd02570">
    <property type="entry name" value="PseudoU_synth_EcTruA"/>
    <property type="match status" value="1"/>
</dbReference>
<keyword evidence="10" id="KW-1185">Reference proteome</keyword>
<dbReference type="InterPro" id="IPR020103">
    <property type="entry name" value="PsdUridine_synth_cat_dom_sf"/>
</dbReference>
<dbReference type="Gene3D" id="3.30.70.580">
    <property type="entry name" value="Pseudouridine synthase I, catalytic domain, N-terminal subdomain"/>
    <property type="match status" value="1"/>
</dbReference>
<dbReference type="EMBL" id="CP001810">
    <property type="protein sequence ID" value="ADL33375.1"/>
    <property type="molecule type" value="Genomic_DNA"/>
</dbReference>
<feature type="domain" description="Pseudouridine synthase I TruA alpha/beta" evidence="8">
    <location>
        <begin position="147"/>
        <end position="248"/>
    </location>
</feature>
<dbReference type="STRING" id="515622.bpr_I0629"/>
<evidence type="ECO:0000256" key="4">
    <source>
        <dbReference type="HAMAP-Rule" id="MF_00171"/>
    </source>
</evidence>
<protein>
    <recommendedName>
        <fullName evidence="4">tRNA pseudouridine synthase A</fullName>
        <ecNumber evidence="4">5.4.99.12</ecNumber>
    </recommendedName>
    <alternativeName>
        <fullName evidence="4">tRNA pseudouridine(38-40) synthase</fullName>
    </alternativeName>
    <alternativeName>
        <fullName evidence="4">tRNA pseudouridylate synthase I</fullName>
    </alternativeName>
    <alternativeName>
        <fullName evidence="4">tRNA-uridine isomerase I</fullName>
    </alternativeName>
</protein>
<evidence type="ECO:0000256" key="1">
    <source>
        <dbReference type="ARBA" id="ARBA00009375"/>
    </source>
</evidence>
<dbReference type="PANTHER" id="PTHR11142:SF0">
    <property type="entry name" value="TRNA PSEUDOURIDINE SYNTHASE-LIKE 1"/>
    <property type="match status" value="1"/>
</dbReference>
<dbReference type="FunFam" id="3.30.70.580:FF:000001">
    <property type="entry name" value="tRNA pseudouridine synthase A"/>
    <property type="match status" value="1"/>
</dbReference>
<dbReference type="InterPro" id="IPR020094">
    <property type="entry name" value="TruA/RsuA/RluB/E/F_N"/>
</dbReference>
<comment type="subunit">
    <text evidence="4">Homodimer.</text>
</comment>
<dbReference type="SUPFAM" id="SSF55120">
    <property type="entry name" value="Pseudouridine synthase"/>
    <property type="match status" value="1"/>
</dbReference>
<feature type="binding site" evidence="4 6">
    <location>
        <position position="114"/>
    </location>
    <ligand>
        <name>substrate</name>
    </ligand>
</feature>
<dbReference type="InterPro" id="IPR020097">
    <property type="entry name" value="PsdUridine_synth_TruA_a/b_dom"/>
</dbReference>
<evidence type="ECO:0000313" key="9">
    <source>
        <dbReference type="EMBL" id="ADL33375.1"/>
    </source>
</evidence>
<dbReference type="PANTHER" id="PTHR11142">
    <property type="entry name" value="PSEUDOURIDYLATE SYNTHASE"/>
    <property type="match status" value="1"/>
</dbReference>
<evidence type="ECO:0000256" key="7">
    <source>
        <dbReference type="RuleBase" id="RU003792"/>
    </source>
</evidence>
<dbReference type="EC" id="5.4.99.12" evidence="4"/>
<evidence type="ECO:0000259" key="8">
    <source>
        <dbReference type="Pfam" id="PF01416"/>
    </source>
</evidence>
<comment type="function">
    <text evidence="4">Formation of pseudouridine at positions 38, 39 and 40 in the anticodon stem and loop of transfer RNAs.</text>
</comment>
<proteinExistence type="inferred from homology"/>
<name>E0S0Q0_BUTPB</name>
<accession>E0S0Q0</accession>
<evidence type="ECO:0000313" key="10">
    <source>
        <dbReference type="Proteomes" id="UP000001299"/>
    </source>
</evidence>
<dbReference type="InterPro" id="IPR020095">
    <property type="entry name" value="PsdUridine_synth_TruA_C"/>
</dbReference>
<keyword evidence="2 4" id="KW-0819">tRNA processing</keyword>
<dbReference type="HAMAP" id="MF_00171">
    <property type="entry name" value="TruA"/>
    <property type="match status" value="1"/>
</dbReference>